<dbReference type="InterPro" id="IPR018968">
    <property type="entry name" value="Phasin"/>
</dbReference>
<gene>
    <name evidence="2" type="ORF">FDV58_18140</name>
</gene>
<protein>
    <recommendedName>
        <fullName evidence="1">Phasin domain-containing protein</fullName>
    </recommendedName>
</protein>
<feature type="domain" description="Phasin" evidence="1">
    <location>
        <begin position="63"/>
        <end position="151"/>
    </location>
</feature>
<dbReference type="AlphaFoldDB" id="A0A4U6RZG0"/>
<organism evidence="2 3">
    <name type="scientific">Bradyrhizobium elkanii</name>
    <dbReference type="NCBI Taxonomy" id="29448"/>
    <lineage>
        <taxon>Bacteria</taxon>
        <taxon>Pseudomonadati</taxon>
        <taxon>Pseudomonadota</taxon>
        <taxon>Alphaproteobacteria</taxon>
        <taxon>Hyphomicrobiales</taxon>
        <taxon>Nitrobacteraceae</taxon>
        <taxon>Bradyrhizobium</taxon>
    </lineage>
</organism>
<dbReference type="Pfam" id="PF09361">
    <property type="entry name" value="Phasin_2"/>
    <property type="match status" value="1"/>
</dbReference>
<dbReference type="Proteomes" id="UP000305095">
    <property type="component" value="Unassembled WGS sequence"/>
</dbReference>
<evidence type="ECO:0000313" key="3">
    <source>
        <dbReference type="Proteomes" id="UP000305095"/>
    </source>
</evidence>
<evidence type="ECO:0000259" key="1">
    <source>
        <dbReference type="Pfam" id="PF09361"/>
    </source>
</evidence>
<dbReference type="EMBL" id="SZZP01000010">
    <property type="protein sequence ID" value="TKV80160.1"/>
    <property type="molecule type" value="Genomic_DNA"/>
</dbReference>
<accession>A0A4U6RZG0</accession>
<proteinExistence type="predicted"/>
<evidence type="ECO:0000313" key="2">
    <source>
        <dbReference type="EMBL" id="TKV80160.1"/>
    </source>
</evidence>
<name>A0A4U6RZG0_BRAEL</name>
<comment type="caution">
    <text evidence="2">The sequence shown here is derived from an EMBL/GenBank/DDBJ whole genome shotgun (WGS) entry which is preliminary data.</text>
</comment>
<sequence length="162" mass="17406">MTHASVARNAFAREGDCALSESEMKVTVNGTNIFGIPLLGFPKIALPGVVGDLAAESFARARTASEQMTEALSETYSRNAGIATDYGLKVLEISHGNTAFAFDLFAHLLGSGSASEVLTLSTEQARKALDQNKALWELSQRLATDMRGQVKKHFDRALHHAA</sequence>
<reference evidence="2 3" key="1">
    <citation type="submission" date="2019-05" db="EMBL/GenBank/DDBJ databases">
        <title>Draft Genome of Bradyrhizobium elkanii strain SEMIA 938, Used in Commercial Inoculants for Lupinus spp. in Brazil.</title>
        <authorList>
            <person name="Hungria M."/>
            <person name="Delamuta J.R.M."/>
            <person name="Ribeiro R.A."/>
            <person name="Nogueira M.A."/>
        </authorList>
    </citation>
    <scope>NUCLEOTIDE SEQUENCE [LARGE SCALE GENOMIC DNA]</scope>
    <source>
        <strain evidence="2 3">Semia 938</strain>
    </source>
</reference>